<evidence type="ECO:0000256" key="10">
    <source>
        <dbReference type="ARBA" id="ARBA00022946"/>
    </source>
</evidence>
<dbReference type="Gene3D" id="3.20.20.70">
    <property type="entry name" value="Aldolase class I"/>
    <property type="match status" value="1"/>
</dbReference>
<comment type="subcellular location">
    <subcellularLocation>
        <location evidence="1 16">Mitochondrion inner membrane</location>
        <topology evidence="1 16">Single-pass membrane protein</topology>
    </subcellularLocation>
</comment>
<sequence>MNISITETECVFKILREYMKETFTKLIISECLDYSIPDNMIEMNESTLVTDITEFNEFLMEMLFFTEEDREFLDYAEKIELLFRNRFFRNILDNAVDIMRKDLHDMILVSEKLGSADAGASGPAIFPNCMVSKSTMELISLMERVLKEIEGSEEKVAQGLLSTISIILDRYLTEMPTYHAKLLLNIPQQTALFHNNCMFLAYWITKNQSKGIETVSVMLRKVTAIGGGVFGISALYFTHSGNEKFYNKILMPIVHNIPAELSHNIALLSCKYGIMGQAKYEDSERLKTTIFDMNLSNPVGIAAGFDKQGEAVRGLYKLGFGFVEVGSITPNPQPGNPKPRCFRLLEDKALINRFGFNSDGHQIVYERIKDLRENKSFKGIIGINLGKNKTSTSASEDYSAGIELFGPVADYLVVNISSPNTPGLRSFQSKEKLKELLADSVAAKRKLSRNVPLLLKITSDLIPEELNDISEIIQLEECRVDGLIVSNTTIARPSTLQNENREETGGLSGAPLSDMATKAISHMYRKTGGKIPIIGVGGIFSGKDAYEKILAGASAVQIYTSFALHGPPLVNKIKRELDEILQKNGFKNVAEAKGMAHADMSSKLQ</sequence>
<dbReference type="SUPFAM" id="SSF51395">
    <property type="entry name" value="FMN-linked oxidoreductases"/>
    <property type="match status" value="1"/>
</dbReference>
<dbReference type="PANTHER" id="PTHR48109">
    <property type="entry name" value="DIHYDROOROTATE DEHYDROGENASE (QUINONE), MITOCHONDRIAL-RELATED"/>
    <property type="match status" value="1"/>
</dbReference>
<comment type="similarity">
    <text evidence="3 16">Belongs to the dihydroorotate dehydrogenase family. Type 2 subfamily.</text>
</comment>
<name>A0A1B0DRH1_PHLPP</name>
<keyword evidence="12 16" id="KW-0560">Oxidoreductase</keyword>
<dbReference type="Pfam" id="PF20666">
    <property type="entry name" value="ZW10_C"/>
    <property type="match status" value="1"/>
</dbReference>
<dbReference type="FunFam" id="3.20.20.70:FF:000066">
    <property type="entry name" value="Dihydroorotate dehydrogenase (quinone), mitochondrial"/>
    <property type="match status" value="1"/>
</dbReference>
<dbReference type="Proteomes" id="UP000092462">
    <property type="component" value="Unassembled WGS sequence"/>
</dbReference>
<dbReference type="InterPro" id="IPR005719">
    <property type="entry name" value="Dihydroorotate_DH_2"/>
</dbReference>
<reference evidence="20" key="1">
    <citation type="submission" date="2022-08" db="UniProtKB">
        <authorList>
            <consortium name="EnsemblMetazoa"/>
        </authorList>
    </citation>
    <scope>IDENTIFICATION</scope>
    <source>
        <strain evidence="20">Israel</strain>
    </source>
</reference>
<evidence type="ECO:0000256" key="14">
    <source>
        <dbReference type="ARBA" id="ARBA00023136"/>
    </source>
</evidence>
<evidence type="ECO:0000256" key="5">
    <source>
        <dbReference type="ARBA" id="ARBA00017599"/>
    </source>
</evidence>
<protein>
    <recommendedName>
        <fullName evidence="5 16">Dihydroorotate dehydrogenase (quinone), mitochondrial</fullName>
        <shortName evidence="16">DHOdehase</shortName>
        <ecNumber evidence="4 16">1.3.5.2</ecNumber>
    </recommendedName>
</protein>
<proteinExistence type="inferred from homology"/>
<dbReference type="NCBIfam" id="NF003652">
    <property type="entry name" value="PRK05286.2-5"/>
    <property type="match status" value="1"/>
</dbReference>
<dbReference type="PANTHER" id="PTHR48109:SF4">
    <property type="entry name" value="DIHYDROOROTATE DEHYDROGENASE (QUINONE), MITOCHONDRIAL"/>
    <property type="match status" value="1"/>
</dbReference>
<dbReference type="VEuPathDB" id="VectorBase:PPAPM1_000392"/>
<evidence type="ECO:0000256" key="13">
    <source>
        <dbReference type="ARBA" id="ARBA00023128"/>
    </source>
</evidence>
<evidence type="ECO:0000256" key="4">
    <source>
        <dbReference type="ARBA" id="ARBA00012791"/>
    </source>
</evidence>
<evidence type="ECO:0000256" key="12">
    <source>
        <dbReference type="ARBA" id="ARBA00023002"/>
    </source>
</evidence>
<evidence type="ECO:0000256" key="6">
    <source>
        <dbReference type="ARBA" id="ARBA00022630"/>
    </source>
</evidence>
<keyword evidence="13 16" id="KW-0496">Mitochondrion</keyword>
<dbReference type="InterPro" id="IPR048344">
    <property type="entry name" value="Zw10_middle"/>
</dbReference>
<dbReference type="NCBIfam" id="TIGR01036">
    <property type="entry name" value="pyrD_sub2"/>
    <property type="match status" value="1"/>
</dbReference>
<dbReference type="VEuPathDB" id="VectorBase:PPAI011156"/>
<keyword evidence="14" id="KW-0472">Membrane</keyword>
<dbReference type="GO" id="GO:0106430">
    <property type="term" value="F:dihydroorotate dehydrogenase (quinone) activity"/>
    <property type="evidence" value="ECO:0007669"/>
    <property type="project" value="UniProtKB-EC"/>
</dbReference>
<evidence type="ECO:0000256" key="8">
    <source>
        <dbReference type="ARBA" id="ARBA00022692"/>
    </source>
</evidence>
<evidence type="ECO:0000313" key="20">
    <source>
        <dbReference type="EnsemblMetazoa" id="PPAI011156-PA"/>
    </source>
</evidence>
<dbReference type="PROSITE" id="PS00911">
    <property type="entry name" value="DHODEHASE_1"/>
    <property type="match status" value="1"/>
</dbReference>
<dbReference type="EnsemblMetazoa" id="PPAI011156-RA">
    <property type="protein sequence ID" value="PPAI011156-PA"/>
    <property type="gene ID" value="PPAI011156"/>
</dbReference>
<keyword evidence="7 16" id="KW-0288">FMN</keyword>
<dbReference type="EMBL" id="AJVK01020028">
    <property type="status" value="NOT_ANNOTATED_CDS"/>
    <property type="molecule type" value="Genomic_DNA"/>
</dbReference>
<dbReference type="GO" id="GO:0009220">
    <property type="term" value="P:pyrimidine ribonucleotide biosynthetic process"/>
    <property type="evidence" value="ECO:0007669"/>
    <property type="project" value="TreeGrafter"/>
</dbReference>
<evidence type="ECO:0000256" key="3">
    <source>
        <dbReference type="ARBA" id="ARBA00005359"/>
    </source>
</evidence>
<dbReference type="GO" id="GO:0006207">
    <property type="term" value="P:'de novo' pyrimidine nucleobase biosynthetic process"/>
    <property type="evidence" value="ECO:0007669"/>
    <property type="project" value="InterPro"/>
</dbReference>
<dbReference type="InterPro" id="IPR005720">
    <property type="entry name" value="Dihydroorotate_DH_cat"/>
</dbReference>
<evidence type="ECO:0000256" key="15">
    <source>
        <dbReference type="ARBA" id="ARBA00048639"/>
    </source>
</evidence>
<accession>A0A1B0DRH1</accession>
<feature type="domain" description="Centromere/kinetochore protein zw10 middle" evidence="18">
    <location>
        <begin position="10"/>
        <end position="99"/>
    </location>
</feature>
<dbReference type="PROSITE" id="PS00912">
    <property type="entry name" value="DHODEHASE_2"/>
    <property type="match status" value="1"/>
</dbReference>
<evidence type="ECO:0000313" key="21">
    <source>
        <dbReference type="Proteomes" id="UP000092462"/>
    </source>
</evidence>
<evidence type="ECO:0000256" key="7">
    <source>
        <dbReference type="ARBA" id="ARBA00022643"/>
    </source>
</evidence>
<evidence type="ECO:0000256" key="11">
    <source>
        <dbReference type="ARBA" id="ARBA00022989"/>
    </source>
</evidence>
<dbReference type="InterPro" id="IPR050074">
    <property type="entry name" value="DHO_dehydrogenase"/>
</dbReference>
<dbReference type="GO" id="GO:0005743">
    <property type="term" value="C:mitochondrial inner membrane"/>
    <property type="evidence" value="ECO:0007669"/>
    <property type="project" value="UniProtKB-SubCell"/>
</dbReference>
<feature type="domain" description="Centromere/kinetochore protein zw10 C-terminal" evidence="19">
    <location>
        <begin position="126"/>
        <end position="204"/>
    </location>
</feature>
<dbReference type="AlphaFoldDB" id="A0A1B0DRH1"/>
<evidence type="ECO:0000256" key="2">
    <source>
        <dbReference type="ARBA" id="ARBA00005161"/>
    </source>
</evidence>
<evidence type="ECO:0000256" key="1">
    <source>
        <dbReference type="ARBA" id="ARBA00004434"/>
    </source>
</evidence>
<dbReference type="InterPro" id="IPR013785">
    <property type="entry name" value="Aldolase_TIM"/>
</dbReference>
<comment type="pathway">
    <text evidence="2 16">Pyrimidine metabolism; UMP biosynthesis via de novo pathway; orotate from (S)-dihydroorotate (quinone route): step 1/1.</text>
</comment>
<evidence type="ECO:0000259" key="17">
    <source>
        <dbReference type="Pfam" id="PF01180"/>
    </source>
</evidence>
<dbReference type="Pfam" id="PF01180">
    <property type="entry name" value="DHO_dh"/>
    <property type="match status" value="1"/>
</dbReference>
<evidence type="ECO:0000259" key="19">
    <source>
        <dbReference type="Pfam" id="PF20666"/>
    </source>
</evidence>
<dbReference type="InterPro" id="IPR048343">
    <property type="entry name" value="ZW10_C"/>
</dbReference>
<evidence type="ECO:0000256" key="16">
    <source>
        <dbReference type="RuleBase" id="RU361255"/>
    </source>
</evidence>
<feature type="domain" description="Dihydroorotate dehydrogenase catalytic" evidence="17">
    <location>
        <begin position="286"/>
        <end position="581"/>
    </location>
</feature>
<keyword evidence="11" id="KW-1133">Transmembrane helix</keyword>
<organism evidence="20 21">
    <name type="scientific">Phlebotomus papatasi</name>
    <name type="common">Sandfly</name>
    <dbReference type="NCBI Taxonomy" id="29031"/>
    <lineage>
        <taxon>Eukaryota</taxon>
        <taxon>Metazoa</taxon>
        <taxon>Ecdysozoa</taxon>
        <taxon>Arthropoda</taxon>
        <taxon>Hexapoda</taxon>
        <taxon>Insecta</taxon>
        <taxon>Pterygota</taxon>
        <taxon>Neoptera</taxon>
        <taxon>Endopterygota</taxon>
        <taxon>Diptera</taxon>
        <taxon>Nematocera</taxon>
        <taxon>Psychodoidea</taxon>
        <taxon>Psychodidae</taxon>
        <taxon>Phlebotomus</taxon>
        <taxon>Phlebotomus</taxon>
    </lineage>
</organism>
<evidence type="ECO:0000256" key="9">
    <source>
        <dbReference type="ARBA" id="ARBA00022792"/>
    </source>
</evidence>
<keyword evidence="21" id="KW-1185">Reference proteome</keyword>
<keyword evidence="10" id="KW-0809">Transit peptide</keyword>
<comment type="cofactor">
    <cofactor evidence="16">
        <name>FMN</name>
        <dbReference type="ChEBI" id="CHEBI:58210"/>
    </cofactor>
    <text evidence="16">Binds 1 FMN per subunit.</text>
</comment>
<keyword evidence="6 16" id="KW-0285">Flavoprotein</keyword>
<evidence type="ECO:0000259" key="18">
    <source>
        <dbReference type="Pfam" id="PF20665"/>
    </source>
</evidence>
<keyword evidence="8" id="KW-0812">Transmembrane</keyword>
<dbReference type="InterPro" id="IPR001295">
    <property type="entry name" value="Dihydroorotate_DH_CS"/>
</dbReference>
<comment type="catalytic activity">
    <reaction evidence="15 16">
        <text>(S)-dihydroorotate + a quinone = orotate + a quinol</text>
        <dbReference type="Rhea" id="RHEA:30187"/>
        <dbReference type="ChEBI" id="CHEBI:24646"/>
        <dbReference type="ChEBI" id="CHEBI:30839"/>
        <dbReference type="ChEBI" id="CHEBI:30864"/>
        <dbReference type="ChEBI" id="CHEBI:132124"/>
        <dbReference type="EC" id="1.3.5.2"/>
    </reaction>
</comment>
<dbReference type="Pfam" id="PF20665">
    <property type="entry name" value="Zw10_middle"/>
    <property type="match status" value="1"/>
</dbReference>
<dbReference type="CDD" id="cd04738">
    <property type="entry name" value="DHOD_2_like"/>
    <property type="match status" value="1"/>
</dbReference>
<dbReference type="EC" id="1.3.5.2" evidence="4 16"/>
<dbReference type="EMBL" id="AJVK01020027">
    <property type="status" value="NOT_ANNOTATED_CDS"/>
    <property type="molecule type" value="Genomic_DNA"/>
</dbReference>
<dbReference type="NCBIfam" id="NF003645">
    <property type="entry name" value="PRK05286.1-2"/>
    <property type="match status" value="1"/>
</dbReference>
<keyword evidence="9 16" id="KW-0999">Mitochondrion inner membrane</keyword>